<feature type="domain" description="Radical SAM core" evidence="9">
    <location>
        <begin position="130"/>
        <end position="368"/>
    </location>
</feature>
<dbReference type="InterPro" id="IPR013785">
    <property type="entry name" value="Aldolase_TIM"/>
</dbReference>
<dbReference type="PANTHER" id="PTHR43273:SF3">
    <property type="entry name" value="ANAEROBIC SULFATASE-MATURATING ENZYME HOMOLOG ASLB-RELATED"/>
    <property type="match status" value="1"/>
</dbReference>
<dbReference type="GO" id="GO:0016491">
    <property type="term" value="F:oxidoreductase activity"/>
    <property type="evidence" value="ECO:0007669"/>
    <property type="project" value="InterPro"/>
</dbReference>
<evidence type="ECO:0000256" key="1">
    <source>
        <dbReference type="ARBA" id="ARBA00001966"/>
    </source>
</evidence>
<dbReference type="EMBL" id="CP001654">
    <property type="protein sequence ID" value="ACS84593.1"/>
    <property type="molecule type" value="Genomic_DNA"/>
</dbReference>
<name>C6CAB8_MUSP7</name>
<dbReference type="InterPro" id="IPR023867">
    <property type="entry name" value="Sulphatase_maturase_rSAM"/>
</dbReference>
<dbReference type="SFLD" id="SFLDG01067">
    <property type="entry name" value="SPASM/twitch_domain_containing"/>
    <property type="match status" value="1"/>
</dbReference>
<evidence type="ECO:0000256" key="5">
    <source>
        <dbReference type="ARBA" id="ARBA00023004"/>
    </source>
</evidence>
<evidence type="ECO:0000256" key="7">
    <source>
        <dbReference type="ARBA" id="ARBA00023601"/>
    </source>
</evidence>
<dbReference type="Gene3D" id="3.20.20.70">
    <property type="entry name" value="Aldolase class I"/>
    <property type="match status" value="1"/>
</dbReference>
<dbReference type="CDD" id="cd01335">
    <property type="entry name" value="Radical_SAM"/>
    <property type="match status" value="1"/>
</dbReference>
<dbReference type="PROSITE" id="PS51918">
    <property type="entry name" value="RADICAL_SAM"/>
    <property type="match status" value="1"/>
</dbReference>
<dbReference type="Proteomes" id="UP000002734">
    <property type="component" value="Chromosome"/>
</dbReference>
<feature type="coiled-coil region" evidence="8">
    <location>
        <begin position="96"/>
        <end position="126"/>
    </location>
</feature>
<dbReference type="InterPro" id="IPR000385">
    <property type="entry name" value="MoaA_NifB_PqqE_Fe-S-bd_CS"/>
</dbReference>
<sequence length="510" mass="57869">MSESWILDNENLRTLKHKSGYLVYHRQKGGLCLLNDNALHYLQEYRQEKSPPRDEMPNAANRNALFHEFFKRSFVTLANAPAAPCSQRPADMAENDQLENDQLENNQLENDQLENNQLENDQLENNQLTNNHVKIVQLVVTNDCNFSCSYCFENRRDPQNERPANHQDEVHVLRNDEYREKKNRVMTPQDAVHYIKTTIDFLKSEHQSVLMIQFFGGEPLVNWKAIDAVLTTFGNGQEWGIPIYYSIVTNGSRVNQQIAARLAQYQVAVCVSFDSPTSTDRVFKNGKNARDNIVAGIQLLVQHRNRIAINATLSDSNWDDLNEDMVAFVAGLGVHEIGVVLELDPDFYVRHSAEQITEQLWRLIEAGKKHRVVITGYWHQISQLMVQINNVAQRGFKMCSAKGAQFSIEPNGSIYSCKGASGYFGKISDGLSSVIHGENYRKHAALGLNNPAPCRGCGIEHFCSGICLGTLEKKYHDIDSIEPDACGVYRGITQRILSHYDAQDIPCFYL</sequence>
<dbReference type="GO" id="GO:0051539">
    <property type="term" value="F:4 iron, 4 sulfur cluster binding"/>
    <property type="evidence" value="ECO:0007669"/>
    <property type="project" value="UniProtKB-KW"/>
</dbReference>
<dbReference type="eggNOG" id="COG0641">
    <property type="taxonomic scope" value="Bacteria"/>
</dbReference>
<dbReference type="Pfam" id="PF04055">
    <property type="entry name" value="Radical_SAM"/>
    <property type="match status" value="1"/>
</dbReference>
<evidence type="ECO:0000256" key="8">
    <source>
        <dbReference type="SAM" id="Coils"/>
    </source>
</evidence>
<proteinExistence type="inferred from homology"/>
<protein>
    <submittedName>
        <fullName evidence="10">Radical SAM domain protein</fullName>
    </submittedName>
</protein>
<dbReference type="STRING" id="579405.Dd703_0782"/>
<dbReference type="SFLD" id="SFLDS00029">
    <property type="entry name" value="Radical_SAM"/>
    <property type="match status" value="1"/>
</dbReference>
<comment type="cofactor">
    <cofactor evidence="1">
        <name>[4Fe-4S] cluster</name>
        <dbReference type="ChEBI" id="CHEBI:49883"/>
    </cofactor>
</comment>
<gene>
    <name evidence="10" type="ordered locus">Dd703_0782</name>
</gene>
<dbReference type="NCBIfam" id="TIGR04085">
    <property type="entry name" value="rSAM_more_4Fe4S"/>
    <property type="match status" value="1"/>
</dbReference>
<dbReference type="InterPro" id="IPR058240">
    <property type="entry name" value="rSAM_sf"/>
</dbReference>
<keyword evidence="5" id="KW-0408">Iron</keyword>
<evidence type="ECO:0000256" key="2">
    <source>
        <dbReference type="ARBA" id="ARBA00022485"/>
    </source>
</evidence>
<dbReference type="RefSeq" id="WP_012764412.1">
    <property type="nucleotide sequence ID" value="NC_012880.1"/>
</dbReference>
<keyword evidence="8" id="KW-0175">Coiled coil</keyword>
<dbReference type="SUPFAM" id="SSF102114">
    <property type="entry name" value="Radical SAM enzymes"/>
    <property type="match status" value="1"/>
</dbReference>
<keyword evidence="6" id="KW-0411">Iron-sulfur</keyword>
<keyword evidence="3" id="KW-0949">S-adenosyl-L-methionine</keyword>
<dbReference type="InterPro" id="IPR023885">
    <property type="entry name" value="4Fe4S-binding_SPASM_dom"/>
</dbReference>
<dbReference type="KEGG" id="dda:Dd703_0782"/>
<dbReference type="PROSITE" id="PS01305">
    <property type="entry name" value="MOAA_NIFB_PQQE"/>
    <property type="match status" value="1"/>
</dbReference>
<accession>C6CAB8</accession>
<dbReference type="SFLD" id="SFLDG01386">
    <property type="entry name" value="main_SPASM_domain-containing"/>
    <property type="match status" value="1"/>
</dbReference>
<evidence type="ECO:0000256" key="3">
    <source>
        <dbReference type="ARBA" id="ARBA00022691"/>
    </source>
</evidence>
<reference evidence="10" key="1">
    <citation type="submission" date="2009-06" db="EMBL/GenBank/DDBJ databases">
        <title>Complete sequence of Dickeya dadantii Ech703.</title>
        <authorList>
            <consortium name="US DOE Joint Genome Institute"/>
            <person name="Lucas S."/>
            <person name="Copeland A."/>
            <person name="Lapidus A."/>
            <person name="Glavina del Rio T."/>
            <person name="Dalin E."/>
            <person name="Tice H."/>
            <person name="Bruce D."/>
            <person name="Goodwin L."/>
            <person name="Pitluck S."/>
            <person name="Chertkov O."/>
            <person name="Brettin T."/>
            <person name="Detter J.C."/>
            <person name="Han C."/>
            <person name="Larimer F."/>
            <person name="Land M."/>
            <person name="Hauser L."/>
            <person name="Kyrpides N."/>
            <person name="Mikhailova N."/>
            <person name="Balakrishnan V."/>
            <person name="Glasner J."/>
            <person name="Perna N.T."/>
        </authorList>
    </citation>
    <scope>NUCLEOTIDE SEQUENCE [LARGE SCALE GENOMIC DNA]</scope>
    <source>
        <strain evidence="10">Ech703</strain>
    </source>
</reference>
<evidence type="ECO:0000256" key="6">
    <source>
        <dbReference type="ARBA" id="ARBA00023014"/>
    </source>
</evidence>
<keyword evidence="11" id="KW-1185">Reference proteome</keyword>
<evidence type="ECO:0000256" key="4">
    <source>
        <dbReference type="ARBA" id="ARBA00022723"/>
    </source>
</evidence>
<dbReference type="HOGENOM" id="CLU_009273_3_3_6"/>
<dbReference type="SFLD" id="SFLDG01384">
    <property type="entry name" value="thioether_bond_formation_requi"/>
    <property type="match status" value="1"/>
</dbReference>
<dbReference type="AlphaFoldDB" id="C6CAB8"/>
<evidence type="ECO:0000313" key="10">
    <source>
        <dbReference type="EMBL" id="ACS84593.1"/>
    </source>
</evidence>
<dbReference type="Pfam" id="PF13186">
    <property type="entry name" value="SPASM"/>
    <property type="match status" value="1"/>
</dbReference>
<comment type="similarity">
    <text evidence="7">Belongs to the radical SAM superfamily. Anaerobic sulfatase-maturating enzyme family.</text>
</comment>
<dbReference type="GO" id="GO:0046872">
    <property type="term" value="F:metal ion binding"/>
    <property type="evidence" value="ECO:0007669"/>
    <property type="project" value="UniProtKB-KW"/>
</dbReference>
<keyword evidence="2" id="KW-0004">4Fe-4S</keyword>
<organism evidence="10 11">
    <name type="scientific">Musicola paradisiaca (strain Ech703)</name>
    <name type="common">Dickeya paradisiaca</name>
    <name type="synonym">Dickeya dadantii</name>
    <dbReference type="NCBI Taxonomy" id="579405"/>
    <lineage>
        <taxon>Bacteria</taxon>
        <taxon>Pseudomonadati</taxon>
        <taxon>Pseudomonadota</taxon>
        <taxon>Gammaproteobacteria</taxon>
        <taxon>Enterobacterales</taxon>
        <taxon>Pectobacteriaceae</taxon>
        <taxon>Musicola</taxon>
    </lineage>
</organism>
<keyword evidence="4" id="KW-0479">Metal-binding</keyword>
<evidence type="ECO:0000259" key="9">
    <source>
        <dbReference type="PROSITE" id="PS51918"/>
    </source>
</evidence>
<dbReference type="PANTHER" id="PTHR43273">
    <property type="entry name" value="ANAEROBIC SULFATASE-MATURATING ENZYME HOMOLOG ASLB-RELATED"/>
    <property type="match status" value="1"/>
</dbReference>
<dbReference type="InterPro" id="IPR007197">
    <property type="entry name" value="rSAM"/>
</dbReference>
<evidence type="ECO:0000313" key="11">
    <source>
        <dbReference type="Proteomes" id="UP000002734"/>
    </source>
</evidence>